<reference evidence="2" key="1">
    <citation type="submission" date="2022-11" db="EMBL/GenBank/DDBJ databases">
        <title>Genome Resource of Sclerotinia nivalis Strain SnTB1, a Plant Pathogen Isolated from American Ginseng.</title>
        <authorList>
            <person name="Fan S."/>
        </authorList>
    </citation>
    <scope>NUCLEOTIDE SEQUENCE</scope>
    <source>
        <strain evidence="2">SnTB1</strain>
    </source>
</reference>
<feature type="region of interest" description="Disordered" evidence="1">
    <location>
        <begin position="239"/>
        <end position="271"/>
    </location>
</feature>
<protein>
    <submittedName>
        <fullName evidence="2">Uncharacterized protein</fullName>
    </submittedName>
</protein>
<organism evidence="2 3">
    <name type="scientific">Sclerotinia nivalis</name>
    <dbReference type="NCBI Taxonomy" id="352851"/>
    <lineage>
        <taxon>Eukaryota</taxon>
        <taxon>Fungi</taxon>
        <taxon>Dikarya</taxon>
        <taxon>Ascomycota</taxon>
        <taxon>Pezizomycotina</taxon>
        <taxon>Leotiomycetes</taxon>
        <taxon>Helotiales</taxon>
        <taxon>Sclerotiniaceae</taxon>
        <taxon>Sclerotinia</taxon>
    </lineage>
</organism>
<accession>A0A9X0B008</accession>
<dbReference type="AlphaFoldDB" id="A0A9X0B008"/>
<dbReference type="OrthoDB" id="10559325at2759"/>
<evidence type="ECO:0000313" key="3">
    <source>
        <dbReference type="Proteomes" id="UP001152300"/>
    </source>
</evidence>
<gene>
    <name evidence="2" type="ORF">OCU04_001953</name>
</gene>
<keyword evidence="3" id="KW-1185">Reference proteome</keyword>
<feature type="compositionally biased region" description="Basic and acidic residues" evidence="1">
    <location>
        <begin position="239"/>
        <end position="255"/>
    </location>
</feature>
<comment type="caution">
    <text evidence="2">The sequence shown here is derived from an EMBL/GenBank/DDBJ whole genome shotgun (WGS) entry which is preliminary data.</text>
</comment>
<dbReference type="Proteomes" id="UP001152300">
    <property type="component" value="Unassembled WGS sequence"/>
</dbReference>
<proteinExistence type="predicted"/>
<sequence>MQAFSAVAEVYKTMYDVKHGELWTYIICFKDGARETKFGAKDEIENLVITLDTCNSGIWGVKSPNIILARGTSNKRMTSVMCLENGIGSLQLGMADDKYPRGVTIGSGECTKTEADLEITGPDTSSLSQVDNKRHRGLWICRDGKIKSHKYELILSRVEKSKRLWGSCIDCCELLINEEAKYGTPSKPKKLVYYNINRRDVENRLVEFKEVLKKGPTGKERAEHNVELEEVYREYHAKKYMEEPHERDNTRKEPDPIPPQQELNTEKFLAN</sequence>
<dbReference type="EMBL" id="JAPEIS010000001">
    <property type="protein sequence ID" value="KAJ8071633.1"/>
    <property type="molecule type" value="Genomic_DNA"/>
</dbReference>
<evidence type="ECO:0000256" key="1">
    <source>
        <dbReference type="SAM" id="MobiDB-lite"/>
    </source>
</evidence>
<evidence type="ECO:0000313" key="2">
    <source>
        <dbReference type="EMBL" id="KAJ8071633.1"/>
    </source>
</evidence>
<name>A0A9X0B008_9HELO</name>